<dbReference type="OrthoDB" id="2989999at2"/>
<name>A0A316D6Y4_9BACL</name>
<accession>A0A316D6Y4</accession>
<evidence type="ECO:0000313" key="1">
    <source>
        <dbReference type="EMBL" id="PWK11216.1"/>
    </source>
</evidence>
<organism evidence="1 2">
    <name type="scientific">Tumebacillus permanentifrigoris</name>
    <dbReference type="NCBI Taxonomy" id="378543"/>
    <lineage>
        <taxon>Bacteria</taxon>
        <taxon>Bacillati</taxon>
        <taxon>Bacillota</taxon>
        <taxon>Bacilli</taxon>
        <taxon>Bacillales</taxon>
        <taxon>Alicyclobacillaceae</taxon>
        <taxon>Tumebacillus</taxon>
    </lineage>
</organism>
<sequence length="104" mass="12219">MHEAFVFDKRLGVNILREDLDWTQFSEQERSSILTRWAIMCSGMTNRVQDLEVDIMEKLDAMYRANDEDEMHRLNTEMMEIASIVCDLNILSRSVYADLAKAHF</sequence>
<dbReference type="AlphaFoldDB" id="A0A316D6Y4"/>
<comment type="caution">
    <text evidence="1">The sequence shown here is derived from an EMBL/GenBank/DDBJ whole genome shotgun (WGS) entry which is preliminary data.</text>
</comment>
<keyword evidence="2" id="KW-1185">Reference proteome</keyword>
<evidence type="ECO:0000313" key="2">
    <source>
        <dbReference type="Proteomes" id="UP000245634"/>
    </source>
</evidence>
<dbReference type="EMBL" id="QGGL01000011">
    <property type="protein sequence ID" value="PWK11216.1"/>
    <property type="molecule type" value="Genomic_DNA"/>
</dbReference>
<reference evidence="1 2" key="1">
    <citation type="submission" date="2018-05" db="EMBL/GenBank/DDBJ databases">
        <title>Genomic Encyclopedia of Type Strains, Phase IV (KMG-IV): sequencing the most valuable type-strain genomes for metagenomic binning, comparative biology and taxonomic classification.</title>
        <authorList>
            <person name="Goeker M."/>
        </authorList>
    </citation>
    <scope>NUCLEOTIDE SEQUENCE [LARGE SCALE GENOMIC DNA]</scope>
    <source>
        <strain evidence="1 2">DSM 18773</strain>
    </source>
</reference>
<dbReference type="Proteomes" id="UP000245634">
    <property type="component" value="Unassembled WGS sequence"/>
</dbReference>
<gene>
    <name evidence="1" type="ORF">C7459_1119</name>
</gene>
<proteinExistence type="predicted"/>
<dbReference type="RefSeq" id="WP_109689782.1">
    <property type="nucleotide sequence ID" value="NZ_QGGL01000011.1"/>
</dbReference>
<protein>
    <submittedName>
        <fullName evidence="1">Uncharacterized protein</fullName>
    </submittedName>
</protein>